<evidence type="ECO:0000256" key="1">
    <source>
        <dbReference type="SAM" id="MobiDB-lite"/>
    </source>
</evidence>
<gene>
    <name evidence="2" type="ORF">GCM10023195_87450</name>
</gene>
<feature type="region of interest" description="Disordered" evidence="1">
    <location>
        <begin position="166"/>
        <end position="187"/>
    </location>
</feature>
<keyword evidence="3" id="KW-1185">Reference proteome</keyword>
<comment type="caution">
    <text evidence="2">The sequence shown here is derived from an EMBL/GenBank/DDBJ whole genome shotgun (WGS) entry which is preliminary data.</text>
</comment>
<organism evidence="2 3">
    <name type="scientific">Actinoallomurus liliacearum</name>
    <dbReference type="NCBI Taxonomy" id="1080073"/>
    <lineage>
        <taxon>Bacteria</taxon>
        <taxon>Bacillati</taxon>
        <taxon>Actinomycetota</taxon>
        <taxon>Actinomycetes</taxon>
        <taxon>Streptosporangiales</taxon>
        <taxon>Thermomonosporaceae</taxon>
        <taxon>Actinoallomurus</taxon>
    </lineage>
</organism>
<dbReference type="EMBL" id="BAABHJ010000041">
    <property type="protein sequence ID" value="GAA4619357.1"/>
    <property type="molecule type" value="Genomic_DNA"/>
</dbReference>
<evidence type="ECO:0008006" key="4">
    <source>
        <dbReference type="Google" id="ProtNLM"/>
    </source>
</evidence>
<reference evidence="3" key="1">
    <citation type="journal article" date="2019" name="Int. J. Syst. Evol. Microbiol.">
        <title>The Global Catalogue of Microorganisms (GCM) 10K type strain sequencing project: providing services to taxonomists for standard genome sequencing and annotation.</title>
        <authorList>
            <consortium name="The Broad Institute Genomics Platform"/>
            <consortium name="The Broad Institute Genome Sequencing Center for Infectious Disease"/>
            <person name="Wu L."/>
            <person name="Ma J."/>
        </authorList>
    </citation>
    <scope>NUCLEOTIDE SEQUENCE [LARGE SCALE GENOMIC DNA]</scope>
    <source>
        <strain evidence="3">JCM 17938</strain>
    </source>
</reference>
<evidence type="ECO:0000313" key="2">
    <source>
        <dbReference type="EMBL" id="GAA4619357.1"/>
    </source>
</evidence>
<dbReference type="RefSeq" id="WP_345367523.1">
    <property type="nucleotide sequence ID" value="NZ_BAABHJ010000041.1"/>
</dbReference>
<proteinExistence type="predicted"/>
<evidence type="ECO:0000313" key="3">
    <source>
        <dbReference type="Proteomes" id="UP001500212"/>
    </source>
</evidence>
<dbReference type="Proteomes" id="UP001500212">
    <property type="component" value="Unassembled WGS sequence"/>
</dbReference>
<sequence length="187" mass="20882">MDLADRLLSLTVTATSPDGRISATFGGQGERIQLVFRPGDYRHYSGTLLAQELSRLAMRVMAGYVRAQTKLIDAAVPDVLHDDAIEYGLEDREFRRRLAAIRTAATSPDGRITVVSQALVRWDVRIADGTVSRVSEDTFTAGLLTAFRGVLARHRAEVRRLKDEYYGSGTSDKTRQRVGPFERRTPR</sequence>
<protein>
    <recommendedName>
        <fullName evidence="4">YbaB/EbfC DNA-binding family protein</fullName>
    </recommendedName>
</protein>
<feature type="compositionally biased region" description="Basic and acidic residues" evidence="1">
    <location>
        <begin position="172"/>
        <end position="187"/>
    </location>
</feature>
<accession>A0ABP8U268</accession>
<name>A0ABP8U268_9ACTN</name>